<dbReference type="Gene3D" id="1.10.10.10">
    <property type="entry name" value="Winged helix-like DNA-binding domain superfamily/Winged helix DNA-binding domain"/>
    <property type="match status" value="1"/>
</dbReference>
<keyword evidence="3" id="KW-1185">Reference proteome</keyword>
<protein>
    <submittedName>
        <fullName evidence="2">Helix-turn-helix domain-containing protein</fullName>
    </submittedName>
</protein>
<name>A0ABT1DK22_9ACTN</name>
<dbReference type="Pfam" id="PF12840">
    <property type="entry name" value="HTH_20"/>
    <property type="match status" value="1"/>
</dbReference>
<dbReference type="InterPro" id="IPR036388">
    <property type="entry name" value="WH-like_DNA-bd_sf"/>
</dbReference>
<reference evidence="2 3" key="1">
    <citation type="submission" date="2022-06" db="EMBL/GenBank/DDBJ databases">
        <title>New Species of the Genus Actinoplanes, ActinopZanes ferrugineus.</title>
        <authorList>
            <person name="Ding P."/>
        </authorList>
    </citation>
    <scope>NUCLEOTIDE SEQUENCE [LARGE SCALE GENOMIC DNA]</scope>
    <source>
        <strain evidence="2 3">TRM88003</strain>
    </source>
</reference>
<sequence length="186" mass="20788">MAEKPRVALTDAAMMRAMAHPLRMSIVGSLRLDGPATSAILARRLGTDSGQTSHHLRLLARHGFVTEAPEHGRGTHGRERWWKATHESTLWTDDAGAEAMADVNRTARAVYDQVIDQFHAEAAHQRWSPEWNEAAATSDYVVRTTPEGLKRLRERIVEAIREADAPEPGAETVMVVLHTYPRRGRK</sequence>
<dbReference type="InterPro" id="IPR001845">
    <property type="entry name" value="HTH_ArsR_DNA-bd_dom"/>
</dbReference>
<dbReference type="SUPFAM" id="SSF46785">
    <property type="entry name" value="Winged helix' DNA-binding domain"/>
    <property type="match status" value="1"/>
</dbReference>
<dbReference type="EMBL" id="JAMYJR010000003">
    <property type="protein sequence ID" value="MCO8270131.1"/>
    <property type="molecule type" value="Genomic_DNA"/>
</dbReference>
<dbReference type="InterPro" id="IPR036390">
    <property type="entry name" value="WH_DNA-bd_sf"/>
</dbReference>
<dbReference type="RefSeq" id="WP_253236255.1">
    <property type="nucleotide sequence ID" value="NZ_JAMYJR010000003.1"/>
</dbReference>
<evidence type="ECO:0000259" key="1">
    <source>
        <dbReference type="SMART" id="SM00418"/>
    </source>
</evidence>
<dbReference type="SMART" id="SM00418">
    <property type="entry name" value="HTH_ARSR"/>
    <property type="match status" value="1"/>
</dbReference>
<accession>A0ABT1DK22</accession>
<organism evidence="2 3">
    <name type="scientific">Paractinoplanes aksuensis</name>
    <dbReference type="NCBI Taxonomy" id="2939490"/>
    <lineage>
        <taxon>Bacteria</taxon>
        <taxon>Bacillati</taxon>
        <taxon>Actinomycetota</taxon>
        <taxon>Actinomycetes</taxon>
        <taxon>Micromonosporales</taxon>
        <taxon>Micromonosporaceae</taxon>
        <taxon>Paractinoplanes</taxon>
    </lineage>
</organism>
<comment type="caution">
    <text evidence="2">The sequence shown here is derived from an EMBL/GenBank/DDBJ whole genome shotgun (WGS) entry which is preliminary data.</text>
</comment>
<evidence type="ECO:0000313" key="3">
    <source>
        <dbReference type="Proteomes" id="UP001523369"/>
    </source>
</evidence>
<dbReference type="InterPro" id="IPR011991">
    <property type="entry name" value="ArsR-like_HTH"/>
</dbReference>
<dbReference type="Proteomes" id="UP001523369">
    <property type="component" value="Unassembled WGS sequence"/>
</dbReference>
<evidence type="ECO:0000313" key="2">
    <source>
        <dbReference type="EMBL" id="MCO8270131.1"/>
    </source>
</evidence>
<feature type="domain" description="HTH arsR-type" evidence="1">
    <location>
        <begin position="13"/>
        <end position="105"/>
    </location>
</feature>
<dbReference type="CDD" id="cd00090">
    <property type="entry name" value="HTH_ARSR"/>
    <property type="match status" value="1"/>
</dbReference>
<gene>
    <name evidence="2" type="ORF">M1L60_05935</name>
</gene>
<proteinExistence type="predicted"/>